<dbReference type="AlphaFoldDB" id="A0A2J0YVC3"/>
<feature type="coiled-coil region" evidence="1">
    <location>
        <begin position="93"/>
        <end position="120"/>
    </location>
</feature>
<organism evidence="2 3">
    <name type="scientific">Rhizobium meliloti</name>
    <name type="common">Ensifer meliloti</name>
    <name type="synonym">Sinorhizobium meliloti</name>
    <dbReference type="NCBI Taxonomy" id="382"/>
    <lineage>
        <taxon>Bacteria</taxon>
        <taxon>Pseudomonadati</taxon>
        <taxon>Pseudomonadota</taxon>
        <taxon>Alphaproteobacteria</taxon>
        <taxon>Hyphomicrobiales</taxon>
        <taxon>Rhizobiaceae</taxon>
        <taxon>Sinorhizobium/Ensifer group</taxon>
        <taxon>Sinorhizobium</taxon>
    </lineage>
</organism>
<keyword evidence="1" id="KW-0175">Coiled coil</keyword>
<protein>
    <submittedName>
        <fullName evidence="2">Uncharacterized protein</fullName>
    </submittedName>
</protein>
<evidence type="ECO:0000256" key="1">
    <source>
        <dbReference type="SAM" id="Coils"/>
    </source>
</evidence>
<proteinExistence type="predicted"/>
<gene>
    <name evidence="2" type="ORF">CEJ86_27415</name>
</gene>
<reference evidence="2 3" key="1">
    <citation type="submission" date="2017-06" db="EMBL/GenBank/DDBJ databases">
        <title>Ensifer strains isolated from leguminous trees and herbs display diverse denitrification phenotypes with some acting as strong N2O sinks.</title>
        <authorList>
            <person name="Woliy K."/>
            <person name="Mania D."/>
            <person name="Bakken L.R."/>
            <person name="Frostegard A."/>
        </authorList>
    </citation>
    <scope>NUCLEOTIDE SEQUENCE [LARGE SCALE GENOMIC DNA]</scope>
    <source>
        <strain evidence="2 3">AC50a</strain>
    </source>
</reference>
<comment type="caution">
    <text evidence="2">The sequence shown here is derived from an EMBL/GenBank/DDBJ whole genome shotgun (WGS) entry which is preliminary data.</text>
</comment>
<dbReference type="EMBL" id="NJGD01000019">
    <property type="protein sequence ID" value="PJR11499.1"/>
    <property type="molecule type" value="Genomic_DNA"/>
</dbReference>
<evidence type="ECO:0000313" key="2">
    <source>
        <dbReference type="EMBL" id="PJR11499.1"/>
    </source>
</evidence>
<accession>A0A2J0YVC3</accession>
<sequence>MVSDVGTYKTPNEHGVYEDFDTWRERKAAEAAAHQRERGLEARLTALERRVNARYSEVVEAMTLAFGDLREEMRETHETLVGRQVQRATKDASRAFANEIQKLRNEVTFLERRVKELESKRGTK</sequence>
<name>A0A2J0YVC3_RHIML</name>
<dbReference type="Proteomes" id="UP000231987">
    <property type="component" value="Unassembled WGS sequence"/>
</dbReference>
<evidence type="ECO:0000313" key="3">
    <source>
        <dbReference type="Proteomes" id="UP000231987"/>
    </source>
</evidence>